<feature type="compositionally biased region" description="Polar residues" evidence="2">
    <location>
        <begin position="294"/>
        <end position="311"/>
    </location>
</feature>
<dbReference type="Proteomes" id="UP001163046">
    <property type="component" value="Unassembled WGS sequence"/>
</dbReference>
<dbReference type="OrthoDB" id="29024at2759"/>
<feature type="compositionally biased region" description="Low complexity" evidence="2">
    <location>
        <begin position="209"/>
        <end position="248"/>
    </location>
</feature>
<protein>
    <submittedName>
        <fullName evidence="5">THO complex subunit 2</fullName>
    </submittedName>
</protein>
<dbReference type="GO" id="GO:0003729">
    <property type="term" value="F:mRNA binding"/>
    <property type="evidence" value="ECO:0007669"/>
    <property type="project" value="TreeGrafter"/>
</dbReference>
<name>A0A9W9ZLE2_9CNID</name>
<dbReference type="EMBL" id="MU825895">
    <property type="protein sequence ID" value="KAJ7383762.1"/>
    <property type="molecule type" value="Genomic_DNA"/>
</dbReference>
<evidence type="ECO:0000256" key="3">
    <source>
        <dbReference type="SAM" id="Phobius"/>
    </source>
</evidence>
<dbReference type="InterPro" id="IPR040007">
    <property type="entry name" value="Tho2"/>
</dbReference>
<keyword evidence="3" id="KW-1133">Transmembrane helix</keyword>
<proteinExistence type="predicted"/>
<reference evidence="5" key="1">
    <citation type="submission" date="2023-01" db="EMBL/GenBank/DDBJ databases">
        <title>Genome assembly of the deep-sea coral Lophelia pertusa.</title>
        <authorList>
            <person name="Herrera S."/>
            <person name="Cordes E."/>
        </authorList>
    </citation>
    <scope>NUCLEOTIDE SEQUENCE</scope>
    <source>
        <strain evidence="5">USNM1676648</strain>
        <tissue evidence="5">Polyp</tissue>
    </source>
</reference>
<feature type="region of interest" description="Disordered" evidence="2">
    <location>
        <begin position="197"/>
        <end position="352"/>
    </location>
</feature>
<evidence type="ECO:0000256" key="2">
    <source>
        <dbReference type="SAM" id="MobiDB-lite"/>
    </source>
</evidence>
<feature type="compositionally biased region" description="Low complexity" evidence="2">
    <location>
        <begin position="265"/>
        <end position="293"/>
    </location>
</feature>
<keyword evidence="3" id="KW-0472">Membrane</keyword>
<dbReference type="PANTHER" id="PTHR21597">
    <property type="entry name" value="THO2 PROTEIN"/>
    <property type="match status" value="1"/>
</dbReference>
<feature type="compositionally biased region" description="Basic and acidic residues" evidence="2">
    <location>
        <begin position="313"/>
        <end position="352"/>
    </location>
</feature>
<dbReference type="Pfam" id="PF11262">
    <property type="entry name" value="Tho2"/>
    <property type="match status" value="1"/>
</dbReference>
<evidence type="ECO:0000259" key="4">
    <source>
        <dbReference type="Pfam" id="PF11262"/>
    </source>
</evidence>
<gene>
    <name evidence="5" type="primary">THOC2_1</name>
    <name evidence="5" type="ORF">OS493_026293</name>
</gene>
<dbReference type="PANTHER" id="PTHR21597:SF0">
    <property type="entry name" value="THO COMPLEX SUBUNIT 2"/>
    <property type="match status" value="1"/>
</dbReference>
<organism evidence="5 6">
    <name type="scientific">Desmophyllum pertusum</name>
    <dbReference type="NCBI Taxonomy" id="174260"/>
    <lineage>
        <taxon>Eukaryota</taxon>
        <taxon>Metazoa</taxon>
        <taxon>Cnidaria</taxon>
        <taxon>Anthozoa</taxon>
        <taxon>Hexacorallia</taxon>
        <taxon>Scleractinia</taxon>
        <taxon>Caryophylliina</taxon>
        <taxon>Caryophylliidae</taxon>
        <taxon>Desmophyllum</taxon>
    </lineage>
</organism>
<dbReference type="GO" id="GO:0006397">
    <property type="term" value="P:mRNA processing"/>
    <property type="evidence" value="ECO:0007669"/>
    <property type="project" value="InterPro"/>
</dbReference>
<dbReference type="GO" id="GO:0000445">
    <property type="term" value="C:THO complex part of transcription export complex"/>
    <property type="evidence" value="ECO:0007669"/>
    <property type="project" value="TreeGrafter"/>
</dbReference>
<evidence type="ECO:0000313" key="6">
    <source>
        <dbReference type="Proteomes" id="UP001163046"/>
    </source>
</evidence>
<accession>A0A9W9ZLE2</accession>
<evidence type="ECO:0000313" key="5">
    <source>
        <dbReference type="EMBL" id="KAJ7383762.1"/>
    </source>
</evidence>
<feature type="transmembrane region" description="Helical" evidence="3">
    <location>
        <begin position="12"/>
        <end position="35"/>
    </location>
</feature>
<evidence type="ECO:0000256" key="1">
    <source>
        <dbReference type="ARBA" id="ARBA00047033"/>
    </source>
</evidence>
<dbReference type="AlphaFoldDB" id="A0A9W9ZLE2"/>
<dbReference type="GO" id="GO:0006406">
    <property type="term" value="P:mRNA export from nucleus"/>
    <property type="evidence" value="ECO:0007669"/>
    <property type="project" value="InterPro"/>
</dbReference>
<sequence length="352" mass="38677">MKRQRVRQSRNFFSFVCSQDVYSLQAMLCMMLSFVHNLHNLKTPNFSTPTLLRQGVFRHFIHCGRAARRMKPVDMECGSYPGFVTVLRATNNDKADHLDYENYRHVLSQVAALVVCLESKDYTQIRNTIMVLTKILPYYPKVLNLGQALERRIDKICEEEKEKRQDIYTLAVGPPATTTSASSSTSSQKRFCSCKARKNVNTKKESDGSKSSSPSTTKTESAPSSQEKSAGKSSAGSSSTKPSGTSTQAVNHPRSGPADSPGRNASSNKSGTSSGSSSQQVSKSAASNAGSKGTRTPTTVKTEGNTNGNDVTTSKKTESSKQKLKEKDKDKQIDKEQNDKPKEKVKGEKPRR</sequence>
<feature type="domain" description="THO complex subunitTHOC2 C-terminal" evidence="4">
    <location>
        <begin position="77"/>
        <end position="171"/>
    </location>
</feature>
<comment type="subunit">
    <text evidence="1">Component of the THO subcomplex, which is composed of THOC1, THOC2, THOC3, THOC5, THOC6 and THOC7. The THO subcomplex interacts with DDX39B to form the THO-DDX39B complex which multimerizes into a 28-subunit tetrameric assembly. Component of the transcription/export (TREX) complex at least composed of ALYREF/THOC4, DDX39B, SARNP/CIP29, CHTOP and the THO subcomplex; in the complex interacts with THOC1, THOC3, THOC5, THOC7 and DDX39B. TREX seems to have a dynamic structure involving ATP-dependent remodeling. Interacts with POLDIP3 and ZC3H11A.</text>
</comment>
<keyword evidence="6" id="KW-1185">Reference proteome</keyword>
<comment type="caution">
    <text evidence="5">The sequence shown here is derived from an EMBL/GenBank/DDBJ whole genome shotgun (WGS) entry which is preliminary data.</text>
</comment>
<keyword evidence="3" id="KW-0812">Transmembrane</keyword>
<dbReference type="InterPro" id="IPR021418">
    <property type="entry name" value="THO_THOC2_C"/>
</dbReference>